<name>A0A1M5R7N0_9FIRM</name>
<evidence type="ECO:0000256" key="4">
    <source>
        <dbReference type="ARBA" id="ARBA00013145"/>
    </source>
</evidence>
<protein>
    <recommendedName>
        <fullName evidence="4 12">Acetolactate synthase</fullName>
        <ecNumber evidence="4 12">2.2.1.6</ecNumber>
    </recommendedName>
</protein>
<dbReference type="GO" id="GO:0000287">
    <property type="term" value="F:magnesium ion binding"/>
    <property type="evidence" value="ECO:0007669"/>
    <property type="project" value="UniProtKB-UniRule"/>
</dbReference>
<dbReference type="SUPFAM" id="SSF52518">
    <property type="entry name" value="Thiamin diphosphate-binding fold (THDP-binding)"/>
    <property type="match status" value="2"/>
</dbReference>
<dbReference type="SUPFAM" id="SSF52467">
    <property type="entry name" value="DHS-like NAD/FAD-binding domain"/>
    <property type="match status" value="1"/>
</dbReference>
<dbReference type="AlphaFoldDB" id="A0A1M5R7N0"/>
<dbReference type="NCBIfam" id="TIGR00118">
    <property type="entry name" value="acolac_lg"/>
    <property type="match status" value="1"/>
</dbReference>
<dbReference type="InterPro" id="IPR029035">
    <property type="entry name" value="DHS-like_NAD/FAD-binding_dom"/>
</dbReference>
<evidence type="ECO:0000256" key="6">
    <source>
        <dbReference type="ARBA" id="ARBA00022679"/>
    </source>
</evidence>
<comment type="cofactor">
    <cofactor evidence="12">
        <name>Mg(2+)</name>
        <dbReference type="ChEBI" id="CHEBI:18420"/>
    </cofactor>
    <text evidence="12">Binds 1 Mg(2+) ion per subunit.</text>
</comment>
<evidence type="ECO:0000256" key="10">
    <source>
        <dbReference type="ARBA" id="ARBA00023304"/>
    </source>
</evidence>
<dbReference type="Gene3D" id="3.40.50.1220">
    <property type="entry name" value="TPP-binding domain"/>
    <property type="match status" value="1"/>
</dbReference>
<evidence type="ECO:0000256" key="1">
    <source>
        <dbReference type="ARBA" id="ARBA00004974"/>
    </source>
</evidence>
<comment type="pathway">
    <text evidence="2 12">Amino-acid biosynthesis; L-valine biosynthesis; L-valine from pyruvate: step 1/4.</text>
</comment>
<dbReference type="GO" id="GO:0003984">
    <property type="term" value="F:acetolactate synthase activity"/>
    <property type="evidence" value="ECO:0007669"/>
    <property type="project" value="UniProtKB-EC"/>
</dbReference>
<gene>
    <name evidence="16" type="ORF">SAMN02745245_00848</name>
</gene>
<evidence type="ECO:0000256" key="3">
    <source>
        <dbReference type="ARBA" id="ARBA00007812"/>
    </source>
</evidence>
<evidence type="ECO:0000256" key="2">
    <source>
        <dbReference type="ARBA" id="ARBA00005025"/>
    </source>
</evidence>
<evidence type="ECO:0000259" key="14">
    <source>
        <dbReference type="Pfam" id="PF02775"/>
    </source>
</evidence>
<dbReference type="STRING" id="1120995.SAMN02745245_00848"/>
<dbReference type="FunFam" id="3.40.50.1220:FF:000008">
    <property type="entry name" value="Acetolactate synthase"/>
    <property type="match status" value="1"/>
</dbReference>
<dbReference type="InterPro" id="IPR029061">
    <property type="entry name" value="THDP-binding"/>
</dbReference>
<dbReference type="EMBL" id="FQXI01000004">
    <property type="protein sequence ID" value="SHH22178.1"/>
    <property type="molecule type" value="Genomic_DNA"/>
</dbReference>
<keyword evidence="7 12" id="KW-0479">Metal-binding</keyword>
<dbReference type="PROSITE" id="PS00187">
    <property type="entry name" value="TPP_ENZYMES"/>
    <property type="match status" value="1"/>
</dbReference>
<evidence type="ECO:0000259" key="15">
    <source>
        <dbReference type="Pfam" id="PF02776"/>
    </source>
</evidence>
<comment type="catalytic activity">
    <reaction evidence="11 12">
        <text>2 pyruvate + H(+) = (2S)-2-acetolactate + CO2</text>
        <dbReference type="Rhea" id="RHEA:25249"/>
        <dbReference type="ChEBI" id="CHEBI:15361"/>
        <dbReference type="ChEBI" id="CHEBI:15378"/>
        <dbReference type="ChEBI" id="CHEBI:16526"/>
        <dbReference type="ChEBI" id="CHEBI:58476"/>
        <dbReference type="EC" id="2.2.1.6"/>
    </reaction>
</comment>
<feature type="domain" description="Thiamine pyrophosphate enzyme N-terminal TPP-binding" evidence="15">
    <location>
        <begin position="4"/>
        <end position="116"/>
    </location>
</feature>
<dbReference type="Proteomes" id="UP000184032">
    <property type="component" value="Unassembled WGS sequence"/>
</dbReference>
<dbReference type="InterPro" id="IPR012000">
    <property type="entry name" value="Thiamin_PyroP_enz_cen_dom"/>
</dbReference>
<evidence type="ECO:0000256" key="9">
    <source>
        <dbReference type="ARBA" id="ARBA00023052"/>
    </source>
</evidence>
<dbReference type="Pfam" id="PF02776">
    <property type="entry name" value="TPP_enzyme_N"/>
    <property type="match status" value="1"/>
</dbReference>
<feature type="domain" description="Thiamine pyrophosphate enzyme central" evidence="13">
    <location>
        <begin position="191"/>
        <end position="326"/>
    </location>
</feature>
<evidence type="ECO:0000256" key="12">
    <source>
        <dbReference type="RuleBase" id="RU003591"/>
    </source>
</evidence>
<dbReference type="UniPathway" id="UPA00047">
    <property type="reaction ID" value="UER00055"/>
</dbReference>
<dbReference type="FunFam" id="3.40.50.970:FF:000007">
    <property type="entry name" value="Acetolactate synthase"/>
    <property type="match status" value="1"/>
</dbReference>
<dbReference type="InterPro" id="IPR045229">
    <property type="entry name" value="TPP_enz"/>
</dbReference>
<keyword evidence="8 12" id="KW-0460">Magnesium</keyword>
<dbReference type="RefSeq" id="WP_073184061.1">
    <property type="nucleotide sequence ID" value="NZ_FQXI01000004.1"/>
</dbReference>
<evidence type="ECO:0000256" key="5">
    <source>
        <dbReference type="ARBA" id="ARBA00022605"/>
    </source>
</evidence>
<evidence type="ECO:0000313" key="17">
    <source>
        <dbReference type="Proteomes" id="UP000184032"/>
    </source>
</evidence>
<proteinExistence type="inferred from homology"/>
<dbReference type="InterPro" id="IPR012001">
    <property type="entry name" value="Thiamin_PyroP_enz_TPP-bd_dom"/>
</dbReference>
<feature type="domain" description="Thiamine pyrophosphate enzyme TPP-binding" evidence="14">
    <location>
        <begin position="381"/>
        <end position="529"/>
    </location>
</feature>
<dbReference type="Pfam" id="PF00205">
    <property type="entry name" value="TPP_enzyme_M"/>
    <property type="match status" value="1"/>
</dbReference>
<dbReference type="InterPro" id="IPR011766">
    <property type="entry name" value="TPP_enzyme_TPP-bd"/>
</dbReference>
<keyword evidence="9 12" id="KW-0786">Thiamine pyrophosphate</keyword>
<dbReference type="InterPro" id="IPR039368">
    <property type="entry name" value="AHAS_TPP"/>
</dbReference>
<accession>A0A1M5R7N0</accession>
<evidence type="ECO:0000256" key="7">
    <source>
        <dbReference type="ARBA" id="ARBA00022723"/>
    </source>
</evidence>
<evidence type="ECO:0000256" key="11">
    <source>
        <dbReference type="ARBA" id="ARBA00048670"/>
    </source>
</evidence>
<dbReference type="InterPro" id="IPR012846">
    <property type="entry name" value="Acetolactate_synth_lsu"/>
</dbReference>
<evidence type="ECO:0000256" key="8">
    <source>
        <dbReference type="ARBA" id="ARBA00022842"/>
    </source>
</evidence>
<dbReference type="GO" id="GO:0009099">
    <property type="term" value="P:L-valine biosynthetic process"/>
    <property type="evidence" value="ECO:0007669"/>
    <property type="project" value="UniProtKB-UniPathway"/>
</dbReference>
<keyword evidence="10 12" id="KW-0100">Branched-chain amino acid biosynthesis</keyword>
<comment type="pathway">
    <text evidence="1 12">Amino-acid biosynthesis; L-isoleucine biosynthesis; L-isoleucine from 2-oxobutanoate: step 1/4.</text>
</comment>
<dbReference type="OrthoDB" id="4494979at2"/>
<sequence length="554" mass="61313">MEYKGADIIIKTLIDEGVETIFGYPGGAVIDIYNALYDYRDEINHILTCDESGAAHAADGYGRSTGKTGVALATSGPGATNLVTGIATAFMDSIPMVCITGNVPTSLIGKDSFQEIYITGITMPITKHNFVVRDISELQDTIRRAFKIANTGRKGPVLVDVPKDIILSYTEYEPKERLEIQKNESFDEGELEKLAELINKSERPFIYCGGGVTNSESYKELRDLINKNKIPACNTLMAIGVLGYEDELNFGMVGMHGRVSSNYAMENADLVLAIGARFSDRVALNTKHFAPNAKIVQIDIDKSEIDKNVLVDFGIVGDIKVILKNLLPLIEERNRSEWLATLRKYKEKDYVPEDSEDEIKPHQVMKYVSEVLGEDFIIVTDVGQHQMWAAQYCGKTNPRSFLTSAGLGTMGFGYGASIGAKLANPNRPVVLITGDGSFHMNMNEVTTAVKYGIKIITIVMNNNKLGMVRQWQHFLYSDRYSQTDYDKQTDYVKLADAFGAKGYSCSNIEEFRNSFDDSVKQNGPTIIEVKINEDEVVLPMIPAGGTVEDLILGW</sequence>
<reference evidence="17" key="1">
    <citation type="submission" date="2016-11" db="EMBL/GenBank/DDBJ databases">
        <authorList>
            <person name="Varghese N."/>
            <person name="Submissions S."/>
        </authorList>
    </citation>
    <scope>NUCLEOTIDE SEQUENCE [LARGE SCALE GENOMIC DNA]</scope>
    <source>
        <strain evidence="17">DSM 21120</strain>
    </source>
</reference>
<dbReference type="UniPathway" id="UPA00049">
    <property type="reaction ID" value="UER00059"/>
</dbReference>
<evidence type="ECO:0000313" key="16">
    <source>
        <dbReference type="EMBL" id="SHH22178.1"/>
    </source>
</evidence>
<dbReference type="GO" id="GO:0030976">
    <property type="term" value="F:thiamine pyrophosphate binding"/>
    <property type="evidence" value="ECO:0007669"/>
    <property type="project" value="UniProtKB-UniRule"/>
</dbReference>
<dbReference type="GO" id="GO:0009097">
    <property type="term" value="P:isoleucine biosynthetic process"/>
    <property type="evidence" value="ECO:0007669"/>
    <property type="project" value="UniProtKB-UniPathway"/>
</dbReference>
<dbReference type="PANTHER" id="PTHR18968:SF13">
    <property type="entry name" value="ACETOLACTATE SYNTHASE CATALYTIC SUBUNIT, MITOCHONDRIAL"/>
    <property type="match status" value="1"/>
</dbReference>
<dbReference type="GO" id="GO:0005948">
    <property type="term" value="C:acetolactate synthase complex"/>
    <property type="evidence" value="ECO:0007669"/>
    <property type="project" value="TreeGrafter"/>
</dbReference>
<comment type="cofactor">
    <cofactor evidence="12">
        <name>thiamine diphosphate</name>
        <dbReference type="ChEBI" id="CHEBI:58937"/>
    </cofactor>
    <text evidence="12">Binds 1 thiamine pyrophosphate per subunit.</text>
</comment>
<dbReference type="CDD" id="cd02015">
    <property type="entry name" value="TPP_AHAS"/>
    <property type="match status" value="1"/>
</dbReference>
<organism evidence="16 17">
    <name type="scientific">Anaerosphaera aminiphila DSM 21120</name>
    <dbReference type="NCBI Taxonomy" id="1120995"/>
    <lineage>
        <taxon>Bacteria</taxon>
        <taxon>Bacillati</taxon>
        <taxon>Bacillota</taxon>
        <taxon>Tissierellia</taxon>
        <taxon>Tissierellales</taxon>
        <taxon>Peptoniphilaceae</taxon>
        <taxon>Anaerosphaera</taxon>
    </lineage>
</organism>
<dbReference type="PANTHER" id="PTHR18968">
    <property type="entry name" value="THIAMINE PYROPHOSPHATE ENZYMES"/>
    <property type="match status" value="1"/>
</dbReference>
<comment type="similarity">
    <text evidence="3 12">Belongs to the TPP enzyme family.</text>
</comment>
<dbReference type="InterPro" id="IPR000399">
    <property type="entry name" value="TPP-bd_CS"/>
</dbReference>
<dbReference type="Gene3D" id="3.40.50.970">
    <property type="match status" value="2"/>
</dbReference>
<dbReference type="EC" id="2.2.1.6" evidence="4 12"/>
<keyword evidence="5 12" id="KW-0028">Amino-acid biosynthesis</keyword>
<evidence type="ECO:0000259" key="13">
    <source>
        <dbReference type="Pfam" id="PF00205"/>
    </source>
</evidence>
<keyword evidence="6 12" id="KW-0808">Transferase</keyword>
<keyword evidence="17" id="KW-1185">Reference proteome</keyword>
<dbReference type="Pfam" id="PF02775">
    <property type="entry name" value="TPP_enzyme_C"/>
    <property type="match status" value="1"/>
</dbReference>
<dbReference type="CDD" id="cd07035">
    <property type="entry name" value="TPP_PYR_POX_like"/>
    <property type="match status" value="1"/>
</dbReference>
<dbReference type="GO" id="GO:0050660">
    <property type="term" value="F:flavin adenine dinucleotide binding"/>
    <property type="evidence" value="ECO:0007669"/>
    <property type="project" value="InterPro"/>
</dbReference>